<keyword evidence="10" id="KW-0966">Cell projection</keyword>
<dbReference type="InterPro" id="IPR053967">
    <property type="entry name" value="LlgE_F_G-like_D1"/>
</dbReference>
<dbReference type="InterPro" id="IPR010930">
    <property type="entry name" value="Flg_bb/hook_C_dom"/>
</dbReference>
<keyword evidence="11" id="KW-1185">Reference proteome</keyword>
<comment type="caution">
    <text evidence="10">The sequence shown here is derived from an EMBL/GenBank/DDBJ whole genome shotgun (WGS) entry which is preliminary data.</text>
</comment>
<dbReference type="PANTHER" id="PTHR30435">
    <property type="entry name" value="FLAGELLAR PROTEIN"/>
    <property type="match status" value="1"/>
</dbReference>
<proteinExistence type="inferred from homology"/>
<dbReference type="RefSeq" id="WP_309389187.1">
    <property type="nucleotide sequence ID" value="NZ_JADBEO010000006.1"/>
</dbReference>
<comment type="subcellular location">
    <subcellularLocation>
        <location evidence="1 5">Bacterial flagellum basal body</location>
    </subcellularLocation>
</comment>
<protein>
    <recommendedName>
        <fullName evidence="3 5">Flagellar hook protein FlgE</fullName>
    </recommendedName>
</protein>
<dbReference type="SUPFAM" id="SSF117143">
    <property type="entry name" value="Flagellar hook protein flgE"/>
    <property type="match status" value="1"/>
</dbReference>
<dbReference type="InterPro" id="IPR020013">
    <property type="entry name" value="Flagellar_FlgE/F/G"/>
</dbReference>
<evidence type="ECO:0000256" key="1">
    <source>
        <dbReference type="ARBA" id="ARBA00004117"/>
    </source>
</evidence>
<dbReference type="Pfam" id="PF07559">
    <property type="entry name" value="FlgE_D2"/>
    <property type="match status" value="1"/>
</dbReference>
<evidence type="ECO:0000256" key="3">
    <source>
        <dbReference type="ARBA" id="ARBA00019015"/>
    </source>
</evidence>
<reference evidence="10" key="1">
    <citation type="submission" date="2020-10" db="EMBL/GenBank/DDBJ databases">
        <authorList>
            <person name="Abbas A."/>
            <person name="Razzaq R."/>
            <person name="Waqas M."/>
            <person name="Abbas N."/>
            <person name="Nielsen T.K."/>
            <person name="Hansen L.H."/>
            <person name="Hussain S."/>
            <person name="Shahid M."/>
        </authorList>
    </citation>
    <scope>NUCLEOTIDE SEQUENCE</scope>
    <source>
        <strain evidence="10">S14</strain>
    </source>
</reference>
<evidence type="ECO:0000259" key="6">
    <source>
        <dbReference type="Pfam" id="PF00460"/>
    </source>
</evidence>
<keyword evidence="10" id="KW-0969">Cilium</keyword>
<dbReference type="InterPro" id="IPR001444">
    <property type="entry name" value="Flag_bb_rod_N"/>
</dbReference>
<evidence type="ECO:0000313" key="11">
    <source>
        <dbReference type="Proteomes" id="UP001181622"/>
    </source>
</evidence>
<comment type="function">
    <text evidence="5">A flexible structure which links the flagellar filament to the drive apparatus in the basal body.</text>
</comment>
<dbReference type="InterPro" id="IPR037058">
    <property type="entry name" value="Falgellar_hook_FlgE_sf"/>
</dbReference>
<dbReference type="NCBIfam" id="TIGR03506">
    <property type="entry name" value="FlgEFG_subfam"/>
    <property type="match status" value="1"/>
</dbReference>
<evidence type="ECO:0000256" key="5">
    <source>
        <dbReference type="RuleBase" id="RU362116"/>
    </source>
</evidence>
<keyword evidence="10" id="KW-0282">Flagellum</keyword>
<organism evidence="10 11">
    <name type="scientific">Chelatococcus sambhunathii</name>
    <dbReference type="NCBI Taxonomy" id="363953"/>
    <lineage>
        <taxon>Bacteria</taxon>
        <taxon>Pseudomonadati</taxon>
        <taxon>Pseudomonadota</taxon>
        <taxon>Alphaproteobacteria</taxon>
        <taxon>Hyphomicrobiales</taxon>
        <taxon>Chelatococcaceae</taxon>
        <taxon>Chelatococcus</taxon>
    </lineage>
</organism>
<dbReference type="Gene3D" id="2.60.98.20">
    <property type="entry name" value="Flagellar hook protein FlgE"/>
    <property type="match status" value="1"/>
</dbReference>
<evidence type="ECO:0000259" key="8">
    <source>
        <dbReference type="Pfam" id="PF07559"/>
    </source>
</evidence>
<feature type="domain" description="Flagellar hook protein FlgE D2" evidence="8">
    <location>
        <begin position="219"/>
        <end position="337"/>
    </location>
</feature>
<gene>
    <name evidence="10" type="ORF">IHQ68_04300</name>
</gene>
<dbReference type="EMBL" id="JADBEO010000006">
    <property type="protein sequence ID" value="MDR4305847.1"/>
    <property type="molecule type" value="Genomic_DNA"/>
</dbReference>
<dbReference type="Proteomes" id="UP001181622">
    <property type="component" value="Unassembled WGS sequence"/>
</dbReference>
<name>A0ABU1DCK3_9HYPH</name>
<dbReference type="Pfam" id="PF06429">
    <property type="entry name" value="Flg_bbr_C"/>
    <property type="match status" value="1"/>
</dbReference>
<feature type="domain" description="Flagellar basal body rod protein N-terminal" evidence="6">
    <location>
        <begin position="7"/>
        <end position="37"/>
    </location>
</feature>
<sequence>MGIFGALTTAVAGLQAQSFALENISGNIANSQTTGFKRTDTSFQDLLMGGSFNPQRQTSGSVAAFSRATNDLQGALVNTSSATSIAVSGSGFFAVSAPKGVSDGLPVFDGVDAYTRRGDFQFDRNGYLVNGAGYYLKGVALDPDSGNPVGSSQPIRLAKDFFPAAATTNINYKLNLPNKPQTNNFEAGDPSSWLLDPGVGDTVAAQDSEAFLDSSIEGESVTVYDKKGQAYDLQMRWGKVSNGDPDATPPTEDTWALFYKSDNKATGTDTEWTRVDQDYTFGEDGKLTSPANGKVTIDNLTIDGANLGDVQMTHGAGLTQYGDTSGVASTTEITQDGAASGQMVAVEISDGGVVTASYSNGKTRALFRVPLVDFNAPNQLSRLDGGAFAATAGSGLAFSAENGAIVGQTLEQSNVDIADEFTKLIVTQQAYSANTRVVSTSDTMMQDTLNMIR</sequence>
<feature type="domain" description="Flagellar hook protein FlgE/F/G-like D1" evidence="9">
    <location>
        <begin position="86"/>
        <end position="138"/>
    </location>
</feature>
<dbReference type="InterPro" id="IPR011491">
    <property type="entry name" value="FlgE_D2"/>
</dbReference>
<evidence type="ECO:0000256" key="4">
    <source>
        <dbReference type="ARBA" id="ARBA00023143"/>
    </source>
</evidence>
<keyword evidence="4 5" id="KW-0975">Bacterial flagellum</keyword>
<dbReference type="InterPro" id="IPR037925">
    <property type="entry name" value="FlgE/F/G-like"/>
</dbReference>
<evidence type="ECO:0000313" key="10">
    <source>
        <dbReference type="EMBL" id="MDR4305847.1"/>
    </source>
</evidence>
<dbReference type="Pfam" id="PF00460">
    <property type="entry name" value="Flg_bb_rod"/>
    <property type="match status" value="1"/>
</dbReference>
<accession>A0ABU1DCK3</accession>
<evidence type="ECO:0000259" key="9">
    <source>
        <dbReference type="Pfam" id="PF22692"/>
    </source>
</evidence>
<evidence type="ECO:0000259" key="7">
    <source>
        <dbReference type="Pfam" id="PF06429"/>
    </source>
</evidence>
<comment type="similarity">
    <text evidence="2 5">Belongs to the flagella basal body rod proteins family.</text>
</comment>
<dbReference type="PANTHER" id="PTHR30435:SF1">
    <property type="entry name" value="FLAGELLAR HOOK PROTEIN FLGE"/>
    <property type="match status" value="1"/>
</dbReference>
<evidence type="ECO:0000256" key="2">
    <source>
        <dbReference type="ARBA" id="ARBA00009677"/>
    </source>
</evidence>
<dbReference type="Pfam" id="PF22692">
    <property type="entry name" value="LlgE_F_G_D1"/>
    <property type="match status" value="1"/>
</dbReference>
<feature type="domain" description="Flagellar basal-body/hook protein C-terminal" evidence="7">
    <location>
        <begin position="408"/>
        <end position="451"/>
    </location>
</feature>